<dbReference type="AlphaFoldDB" id="A0ABD2AVT2"/>
<feature type="region of interest" description="Disordered" evidence="1">
    <location>
        <begin position="1"/>
        <end position="28"/>
    </location>
</feature>
<comment type="caution">
    <text evidence="2">The sequence shown here is derived from an EMBL/GenBank/DDBJ whole genome shotgun (WGS) entry which is preliminary data.</text>
</comment>
<feature type="non-terminal residue" evidence="2">
    <location>
        <position position="152"/>
    </location>
</feature>
<reference evidence="2 3" key="1">
    <citation type="journal article" date="2024" name="Ann. Entomol. Soc. Am.">
        <title>Genomic analyses of the southern and eastern yellowjacket wasps (Hymenoptera: Vespidae) reveal evolutionary signatures of social life.</title>
        <authorList>
            <person name="Catto M.A."/>
            <person name="Caine P.B."/>
            <person name="Orr S.E."/>
            <person name="Hunt B.G."/>
            <person name="Goodisman M.A.D."/>
        </authorList>
    </citation>
    <scope>NUCLEOTIDE SEQUENCE [LARGE SCALE GENOMIC DNA]</scope>
    <source>
        <strain evidence="2">232</strain>
        <tissue evidence="2">Head and thorax</tissue>
    </source>
</reference>
<organism evidence="2 3">
    <name type="scientific">Vespula maculifrons</name>
    <name type="common">Eastern yellow jacket</name>
    <name type="synonym">Wasp</name>
    <dbReference type="NCBI Taxonomy" id="7453"/>
    <lineage>
        <taxon>Eukaryota</taxon>
        <taxon>Metazoa</taxon>
        <taxon>Ecdysozoa</taxon>
        <taxon>Arthropoda</taxon>
        <taxon>Hexapoda</taxon>
        <taxon>Insecta</taxon>
        <taxon>Pterygota</taxon>
        <taxon>Neoptera</taxon>
        <taxon>Endopterygota</taxon>
        <taxon>Hymenoptera</taxon>
        <taxon>Apocrita</taxon>
        <taxon>Aculeata</taxon>
        <taxon>Vespoidea</taxon>
        <taxon>Vespidae</taxon>
        <taxon>Vespinae</taxon>
        <taxon>Vespula</taxon>
    </lineage>
</organism>
<gene>
    <name evidence="2" type="ORF">V1477_018590</name>
</gene>
<evidence type="ECO:0000256" key="1">
    <source>
        <dbReference type="SAM" id="MobiDB-lite"/>
    </source>
</evidence>
<sequence>MVKEKKVEEDEEEEDDDDDDDEERSKEVVRGVSIKLSLGHPKLFSTVVHGLYGPYKNGTTPARGPEGGELESGVAAAAAAAAAAATWPLSTTLSKMHFQDGSHIEEDERINSEKVRPFVDYRSFPDSSDNVETHGTIISSTFNVWRRTDWSE</sequence>
<name>A0ABD2AVT2_VESMC</name>
<proteinExistence type="predicted"/>
<evidence type="ECO:0000313" key="3">
    <source>
        <dbReference type="Proteomes" id="UP001607303"/>
    </source>
</evidence>
<accession>A0ABD2AVT2</accession>
<keyword evidence="3" id="KW-1185">Reference proteome</keyword>
<protein>
    <submittedName>
        <fullName evidence="2">Uncharacterized protein</fullName>
    </submittedName>
</protein>
<evidence type="ECO:0000313" key="2">
    <source>
        <dbReference type="EMBL" id="KAL2724729.1"/>
    </source>
</evidence>
<dbReference type="EMBL" id="JAYRBN010000112">
    <property type="protein sequence ID" value="KAL2724729.1"/>
    <property type="molecule type" value="Genomic_DNA"/>
</dbReference>
<feature type="compositionally biased region" description="Acidic residues" evidence="1">
    <location>
        <begin position="9"/>
        <end position="22"/>
    </location>
</feature>
<dbReference type="Proteomes" id="UP001607303">
    <property type="component" value="Unassembled WGS sequence"/>
</dbReference>